<feature type="transmembrane region" description="Helical" evidence="5">
    <location>
        <begin position="361"/>
        <end position="384"/>
    </location>
</feature>
<dbReference type="InterPro" id="IPR011701">
    <property type="entry name" value="MFS"/>
</dbReference>
<evidence type="ECO:0000256" key="1">
    <source>
        <dbReference type="ARBA" id="ARBA00004651"/>
    </source>
</evidence>
<keyword evidence="2 5" id="KW-0812">Transmembrane</keyword>
<dbReference type="Pfam" id="PF07690">
    <property type="entry name" value="MFS_1"/>
    <property type="match status" value="1"/>
</dbReference>
<feature type="transmembrane region" description="Helical" evidence="5">
    <location>
        <begin position="265"/>
        <end position="285"/>
    </location>
</feature>
<dbReference type="InterPro" id="IPR036259">
    <property type="entry name" value="MFS_trans_sf"/>
</dbReference>
<evidence type="ECO:0000256" key="5">
    <source>
        <dbReference type="SAM" id="Phobius"/>
    </source>
</evidence>
<dbReference type="PANTHER" id="PTHR23501:SF197">
    <property type="entry name" value="COMD"/>
    <property type="match status" value="1"/>
</dbReference>
<accession>A0A387BMH8</accession>
<feature type="transmembrane region" description="Helical" evidence="5">
    <location>
        <begin position="78"/>
        <end position="97"/>
    </location>
</feature>
<dbReference type="GO" id="GO:0022857">
    <property type="term" value="F:transmembrane transporter activity"/>
    <property type="evidence" value="ECO:0007669"/>
    <property type="project" value="InterPro"/>
</dbReference>
<dbReference type="Gene3D" id="1.20.1250.20">
    <property type="entry name" value="MFS general substrate transporter like domains"/>
    <property type="match status" value="2"/>
</dbReference>
<feature type="domain" description="Major facilitator superfamily (MFS) profile" evidence="6">
    <location>
        <begin position="12"/>
        <end position="459"/>
    </location>
</feature>
<dbReference type="OrthoDB" id="4484751at2"/>
<dbReference type="RefSeq" id="WP_120789124.1">
    <property type="nucleotide sequence ID" value="NZ_CP032624.1"/>
</dbReference>
<protein>
    <submittedName>
        <fullName evidence="7">MFS transporter</fullName>
    </submittedName>
</protein>
<reference evidence="7 8" key="1">
    <citation type="submission" date="2018-09" db="EMBL/GenBank/DDBJ databases">
        <title>Genome sequencing of strain 2DFW10M-5.</title>
        <authorList>
            <person name="Heo J."/>
            <person name="Kim S.-J."/>
            <person name="Kwon S.-W."/>
        </authorList>
    </citation>
    <scope>NUCLEOTIDE SEQUENCE [LARGE SCALE GENOMIC DNA]</scope>
    <source>
        <strain evidence="7 8">2DFW10M-5</strain>
    </source>
</reference>
<dbReference type="CDD" id="cd17504">
    <property type="entry name" value="MFS_MMR_MDR_like"/>
    <property type="match status" value="1"/>
</dbReference>
<feature type="transmembrane region" description="Helical" evidence="5">
    <location>
        <begin position="48"/>
        <end position="66"/>
    </location>
</feature>
<evidence type="ECO:0000256" key="3">
    <source>
        <dbReference type="ARBA" id="ARBA00022989"/>
    </source>
</evidence>
<dbReference type="KEGG" id="gry:D7I44_08630"/>
<dbReference type="GO" id="GO:0005886">
    <property type="term" value="C:plasma membrane"/>
    <property type="evidence" value="ECO:0007669"/>
    <property type="project" value="UniProtKB-SubCell"/>
</dbReference>
<feature type="transmembrane region" description="Helical" evidence="5">
    <location>
        <begin position="337"/>
        <end position="355"/>
    </location>
</feature>
<feature type="transmembrane region" description="Helical" evidence="5">
    <location>
        <begin position="135"/>
        <end position="157"/>
    </location>
</feature>
<keyword evidence="8" id="KW-1185">Reference proteome</keyword>
<keyword evidence="4 5" id="KW-0472">Membrane</keyword>
<feature type="transmembrane region" description="Helical" evidence="5">
    <location>
        <begin position="297"/>
        <end position="316"/>
    </location>
</feature>
<dbReference type="AlphaFoldDB" id="A0A387BMH8"/>
<evidence type="ECO:0000259" key="6">
    <source>
        <dbReference type="PROSITE" id="PS50850"/>
    </source>
</evidence>
<dbReference type="SUPFAM" id="SSF103473">
    <property type="entry name" value="MFS general substrate transporter"/>
    <property type="match status" value="1"/>
</dbReference>
<dbReference type="PROSITE" id="PS50850">
    <property type="entry name" value="MFS"/>
    <property type="match status" value="1"/>
</dbReference>
<organism evidence="7 8">
    <name type="scientific">Gryllotalpicola protaetiae</name>
    <dbReference type="NCBI Taxonomy" id="2419771"/>
    <lineage>
        <taxon>Bacteria</taxon>
        <taxon>Bacillati</taxon>
        <taxon>Actinomycetota</taxon>
        <taxon>Actinomycetes</taxon>
        <taxon>Micrococcales</taxon>
        <taxon>Microbacteriaceae</taxon>
        <taxon>Gryllotalpicola</taxon>
    </lineage>
</organism>
<evidence type="ECO:0000313" key="7">
    <source>
        <dbReference type="EMBL" id="AYG03592.1"/>
    </source>
</evidence>
<dbReference type="EMBL" id="CP032624">
    <property type="protein sequence ID" value="AYG03592.1"/>
    <property type="molecule type" value="Genomic_DNA"/>
</dbReference>
<name>A0A387BMH8_9MICO</name>
<feature type="transmembrane region" description="Helical" evidence="5">
    <location>
        <begin position="404"/>
        <end position="427"/>
    </location>
</feature>
<feature type="transmembrane region" description="Helical" evidence="5">
    <location>
        <begin position="163"/>
        <end position="184"/>
    </location>
</feature>
<keyword evidence="3 5" id="KW-1133">Transmembrane helix</keyword>
<gene>
    <name evidence="7" type="ORF">D7I44_08630</name>
</gene>
<evidence type="ECO:0000256" key="2">
    <source>
        <dbReference type="ARBA" id="ARBA00022692"/>
    </source>
</evidence>
<proteinExistence type="predicted"/>
<evidence type="ECO:0000313" key="8">
    <source>
        <dbReference type="Proteomes" id="UP000275069"/>
    </source>
</evidence>
<dbReference type="PANTHER" id="PTHR23501">
    <property type="entry name" value="MAJOR FACILITATOR SUPERFAMILY"/>
    <property type="match status" value="1"/>
</dbReference>
<sequence length="482" mass="49927">MPATKAANPTIAFTILALAVASLTALQSLMAPVLPAMQADLHTTQTGATWIMSAWLLSAAVATPLIGKAGDLFGRKRAILAVLGAIAVGTLVSALAPNLSIVLVGRVLQGFGYAVTPLAFGMIREIYPARRVPGAIGLLSSILAIGSGIGVVLAGPIESALDWRWLFWLPMILVVLLGIAAVFLLPESGARTEGRFNGRAAVLMAGWLVALLLPLSEGRTWGWTSPATQGLFVVAAVLLVLWIVVESRAQHPIIDMRLMRTPAVWTTNLVALLFGATMFGILTFLPQLVQTPTASGYGLGLTVTGAGLVLLPMVVGMGVTGPMSARISHRVSFRMQLVWTSVISTVATAGIALVHDSALVIAAWGLFYGVGLGFAYAALSSLVVQSVPHHQTGVATGMNANIRVIGGAVGTAAVTSVVTAHATATGLPVEGGYIGGFLLVAVFALIAIGAALLVPRRSAVIEQVDSAPEPRHEVEVEFLDAA</sequence>
<dbReference type="InterPro" id="IPR020846">
    <property type="entry name" value="MFS_dom"/>
</dbReference>
<feature type="transmembrane region" description="Helical" evidence="5">
    <location>
        <begin position="103"/>
        <end position="123"/>
    </location>
</feature>
<feature type="transmembrane region" description="Helical" evidence="5">
    <location>
        <begin position="196"/>
        <end position="215"/>
    </location>
</feature>
<feature type="transmembrane region" description="Helical" evidence="5">
    <location>
        <begin position="227"/>
        <end position="245"/>
    </location>
</feature>
<evidence type="ECO:0000256" key="4">
    <source>
        <dbReference type="ARBA" id="ARBA00023136"/>
    </source>
</evidence>
<comment type="subcellular location">
    <subcellularLocation>
        <location evidence="1">Cell membrane</location>
        <topology evidence="1">Multi-pass membrane protein</topology>
    </subcellularLocation>
</comment>
<feature type="transmembrane region" description="Helical" evidence="5">
    <location>
        <begin position="433"/>
        <end position="454"/>
    </location>
</feature>
<dbReference type="Proteomes" id="UP000275069">
    <property type="component" value="Chromosome"/>
</dbReference>